<dbReference type="KEGG" id="spla:CP981_37330"/>
<dbReference type="InterPro" id="IPR036388">
    <property type="entry name" value="WH-like_DNA-bd_sf"/>
</dbReference>
<dbReference type="Gene3D" id="1.10.10.10">
    <property type="entry name" value="Winged helix-like DNA-binding domain superfamily/Winged helix DNA-binding domain"/>
    <property type="match status" value="1"/>
</dbReference>
<organism evidence="2 3">
    <name type="scientific">Streptomyces platensis</name>
    <dbReference type="NCBI Taxonomy" id="58346"/>
    <lineage>
        <taxon>Bacteria</taxon>
        <taxon>Bacillati</taxon>
        <taxon>Actinomycetota</taxon>
        <taxon>Actinomycetes</taxon>
        <taxon>Kitasatosporales</taxon>
        <taxon>Streptomycetaceae</taxon>
        <taxon>Streptomyces</taxon>
    </lineage>
</organism>
<dbReference type="RefSeq" id="WP_150522389.1">
    <property type="nucleotide sequence ID" value="NZ_CP023691.1"/>
</dbReference>
<evidence type="ECO:0000313" key="3">
    <source>
        <dbReference type="Proteomes" id="UP000325458"/>
    </source>
</evidence>
<dbReference type="GeneID" id="90928876"/>
<gene>
    <name evidence="2" type="ORF">CP981_37330</name>
</gene>
<dbReference type="InterPro" id="IPR013324">
    <property type="entry name" value="RNA_pol_sigma_r3/r4-like"/>
</dbReference>
<sequence length="301" mass="33758">MTTPFESPVPAPGPAQARPGRKLGPIADCVGSSHRAWLEPMRESYFASGRTLSHLSGRVLLAKSKLSELLRGVALYPRWEVIHRLSTELNMPTWPLYRLWRQAALDAQKTREWIDRSTEKATLATANLKPPLEHGALRQMVEMDYLRYAQVFLFDDPRDAAVADTFDILWLYWNEALASPDIRRYAWNILRATVMSKTPHMDGRPELGPAAFDTVALRSRTSDTDRMAQVAESLELFKAISKLPDAQLDVMVLRHLCGLPPARVSALLGVPLAAVLSDERHAVRYLERAIYLPPETGGPTP</sequence>
<name>A0AAE6NRZ5_STRPT</name>
<proteinExistence type="predicted"/>
<accession>A0AAE6NRZ5</accession>
<evidence type="ECO:0000256" key="1">
    <source>
        <dbReference type="SAM" id="MobiDB-lite"/>
    </source>
</evidence>
<dbReference type="Proteomes" id="UP000325458">
    <property type="component" value="Chromosome"/>
</dbReference>
<evidence type="ECO:0000313" key="2">
    <source>
        <dbReference type="EMBL" id="QEV56496.1"/>
    </source>
</evidence>
<dbReference type="SUPFAM" id="SSF88659">
    <property type="entry name" value="Sigma3 and sigma4 domains of RNA polymerase sigma factors"/>
    <property type="match status" value="1"/>
</dbReference>
<reference evidence="2 3" key="1">
    <citation type="submission" date="2017-09" db="EMBL/GenBank/DDBJ databases">
        <authorList>
            <person name="Lee N."/>
            <person name="Cho B.-K."/>
        </authorList>
    </citation>
    <scope>NUCLEOTIDE SEQUENCE [LARGE SCALE GENOMIC DNA]</scope>
    <source>
        <strain evidence="2 3">ATCC 23948</strain>
    </source>
</reference>
<dbReference type="EMBL" id="CP023691">
    <property type="protein sequence ID" value="QEV56496.1"/>
    <property type="molecule type" value="Genomic_DNA"/>
</dbReference>
<feature type="region of interest" description="Disordered" evidence="1">
    <location>
        <begin position="1"/>
        <end position="23"/>
    </location>
</feature>
<protein>
    <submittedName>
        <fullName evidence="2">Sigma-70 family RNA polymerase sigma factor</fullName>
    </submittedName>
</protein>
<dbReference type="AlphaFoldDB" id="A0AAE6NRZ5"/>